<reference evidence="1 2" key="1">
    <citation type="journal article" date="2020" name="Microbes Environ.">
        <title>Synthetic bacterial community of duckweed: a simple and stable system to study plant-microbe interactions.</title>
        <authorList>
            <person name="Ishizawa H."/>
            <person name="Tada M."/>
            <person name="Kuroda M."/>
            <person name="Inoue D."/>
            <person name="Futamata H."/>
            <person name="Ike M."/>
        </authorList>
    </citation>
    <scope>NUCLEOTIDE SEQUENCE [LARGE SCALE GENOMIC DNA]</scope>
    <source>
        <strain evidence="1 2">DW100</strain>
    </source>
</reference>
<evidence type="ECO:0000313" key="1">
    <source>
        <dbReference type="EMBL" id="BEV05065.1"/>
    </source>
</evidence>
<dbReference type="EMBL" id="AP029022">
    <property type="protein sequence ID" value="BEV05065.1"/>
    <property type="molecule type" value="Genomic_DNA"/>
</dbReference>
<keyword evidence="2" id="KW-1185">Reference proteome</keyword>
<proteinExistence type="predicted"/>
<evidence type="ECO:0000313" key="2">
    <source>
        <dbReference type="Proteomes" id="UP001380186"/>
    </source>
</evidence>
<protein>
    <submittedName>
        <fullName evidence="1">Uncharacterized protein</fullName>
    </submittedName>
</protein>
<accession>A0ABN7CEZ7</accession>
<name>A0ABN7CEZ7_9FLAO</name>
<dbReference type="RefSeq" id="WP_338612825.1">
    <property type="nucleotide sequence ID" value="NZ_AP029022.1"/>
</dbReference>
<dbReference type="Proteomes" id="UP001380186">
    <property type="component" value="Chromosome"/>
</dbReference>
<sequence>MYYYRPIGVNSAKIIADKEREKKNFFDTVEEDYFINTTELNTVKTLFQIRNANYYKKKVIIRDLKNPISNFYLKERIFIAGKIFPALNLIYQNYIDSFDASKIALKNWKGQVSFYKPNVHNRQYISIDNDKLMILLPISYSGVNFPELMLDFLTNGMKTAHTIGGEFPDYPTYKLALREAAIPEDKWKGQDGCWITDDRIWNREEWRTGFSYIIKNKIKGRLAPFAQIYKFYNSVDWYITNVYKHEVKWCKGAKKLVDALASSKIYFGGLEGGSNVIDNGIETILNELNLGICDYAIEKFHELMFGKYAKFPLKGDEAYNWDVNFITHEQGIVAPPIYRKTNIDTIRIFQMMSDKDGVDISNGVSIQGGGSSLLNKVTPAFDDFTPPAKVTDDQFRIDLPLLMLYLDKHKPKWKGFAGKLNSDGTVNSEIKKIIKPFIIN</sequence>
<organism evidence="1 2">
    <name type="scientific">Chryseobacterium gambrini</name>
    <dbReference type="NCBI Taxonomy" id="373672"/>
    <lineage>
        <taxon>Bacteria</taxon>
        <taxon>Pseudomonadati</taxon>
        <taxon>Bacteroidota</taxon>
        <taxon>Flavobacteriia</taxon>
        <taxon>Flavobacteriales</taxon>
        <taxon>Weeksellaceae</taxon>
        <taxon>Chryseobacterium group</taxon>
        <taxon>Chryseobacterium</taxon>
    </lineage>
</organism>
<gene>
    <name evidence="1" type="ORF">CRDW_24390</name>
</gene>